<organism evidence="7 8">
    <name type="scientific">Sphaerisporangium corydalis</name>
    <dbReference type="NCBI Taxonomy" id="1441875"/>
    <lineage>
        <taxon>Bacteria</taxon>
        <taxon>Bacillati</taxon>
        <taxon>Actinomycetota</taxon>
        <taxon>Actinomycetes</taxon>
        <taxon>Streptosporangiales</taxon>
        <taxon>Streptosporangiaceae</taxon>
        <taxon>Sphaerisporangium</taxon>
    </lineage>
</organism>
<keyword evidence="1" id="KW-0808">Transferase</keyword>
<evidence type="ECO:0000256" key="1">
    <source>
        <dbReference type="ARBA" id="ARBA00022679"/>
    </source>
</evidence>
<dbReference type="PANTHER" id="PTHR43289:SF34">
    <property type="entry name" value="SERINE_THREONINE-PROTEIN KINASE YBDM-RELATED"/>
    <property type="match status" value="1"/>
</dbReference>
<evidence type="ECO:0000313" key="7">
    <source>
        <dbReference type="EMBL" id="MFC4584973.1"/>
    </source>
</evidence>
<evidence type="ECO:0000256" key="3">
    <source>
        <dbReference type="ARBA" id="ARBA00022777"/>
    </source>
</evidence>
<dbReference type="Proteomes" id="UP001595891">
    <property type="component" value="Unassembled WGS sequence"/>
</dbReference>
<dbReference type="PROSITE" id="PS00108">
    <property type="entry name" value="PROTEIN_KINASE_ST"/>
    <property type="match status" value="1"/>
</dbReference>
<dbReference type="InterPro" id="IPR000719">
    <property type="entry name" value="Prot_kinase_dom"/>
</dbReference>
<feature type="domain" description="Protein kinase" evidence="6">
    <location>
        <begin position="18"/>
        <end position="261"/>
    </location>
</feature>
<comment type="caution">
    <text evidence="7">The sequence shown here is derived from an EMBL/GenBank/DDBJ whole genome shotgun (WGS) entry which is preliminary data.</text>
</comment>
<dbReference type="CDD" id="cd14014">
    <property type="entry name" value="STKc_PknB_like"/>
    <property type="match status" value="1"/>
</dbReference>
<dbReference type="Gene3D" id="3.30.200.20">
    <property type="entry name" value="Phosphorylase Kinase, domain 1"/>
    <property type="match status" value="1"/>
</dbReference>
<reference evidence="8" key="1">
    <citation type="journal article" date="2019" name="Int. J. Syst. Evol. Microbiol.">
        <title>The Global Catalogue of Microorganisms (GCM) 10K type strain sequencing project: providing services to taxonomists for standard genome sequencing and annotation.</title>
        <authorList>
            <consortium name="The Broad Institute Genomics Platform"/>
            <consortium name="The Broad Institute Genome Sequencing Center for Infectious Disease"/>
            <person name="Wu L."/>
            <person name="Ma J."/>
        </authorList>
    </citation>
    <scope>NUCLEOTIDE SEQUENCE [LARGE SCALE GENOMIC DNA]</scope>
    <source>
        <strain evidence="8">CCUG 49560</strain>
    </source>
</reference>
<dbReference type="InterPro" id="IPR011009">
    <property type="entry name" value="Kinase-like_dom_sf"/>
</dbReference>
<feature type="region of interest" description="Disordered" evidence="5">
    <location>
        <begin position="348"/>
        <end position="424"/>
    </location>
</feature>
<evidence type="ECO:0000256" key="5">
    <source>
        <dbReference type="SAM" id="MobiDB-lite"/>
    </source>
</evidence>
<keyword evidence="4" id="KW-0067">ATP-binding</keyword>
<keyword evidence="3 7" id="KW-0418">Kinase</keyword>
<evidence type="ECO:0000256" key="4">
    <source>
        <dbReference type="ARBA" id="ARBA00022840"/>
    </source>
</evidence>
<keyword evidence="8" id="KW-1185">Reference proteome</keyword>
<feature type="region of interest" description="Disordered" evidence="5">
    <location>
        <begin position="289"/>
        <end position="317"/>
    </location>
</feature>
<keyword evidence="7" id="KW-0723">Serine/threonine-protein kinase</keyword>
<gene>
    <name evidence="7" type="ORF">ACFO8L_02735</name>
</gene>
<accession>A0ABV9E6T3</accession>
<dbReference type="Gene3D" id="1.10.510.10">
    <property type="entry name" value="Transferase(Phosphotransferase) domain 1"/>
    <property type="match status" value="1"/>
</dbReference>
<evidence type="ECO:0000313" key="8">
    <source>
        <dbReference type="Proteomes" id="UP001595891"/>
    </source>
</evidence>
<dbReference type="GO" id="GO:0004674">
    <property type="term" value="F:protein serine/threonine kinase activity"/>
    <property type="evidence" value="ECO:0007669"/>
    <property type="project" value="UniProtKB-KW"/>
</dbReference>
<protein>
    <submittedName>
        <fullName evidence="7">Serine/threonine protein kinase</fullName>
    </submittedName>
</protein>
<dbReference type="PANTHER" id="PTHR43289">
    <property type="entry name" value="MITOGEN-ACTIVATED PROTEIN KINASE KINASE KINASE 20-RELATED"/>
    <property type="match status" value="1"/>
</dbReference>
<evidence type="ECO:0000259" key="6">
    <source>
        <dbReference type="PROSITE" id="PS50011"/>
    </source>
</evidence>
<sequence length="533" mass="54905">MPDITPLLHGDPHEAGGYHLEGRLGAGGQGVVYLGRKDGGEPVAVKLLRADWTADEENRRYFAREIAAARQVAPFCVAQVLDADPDAAQPYVVTEYIAGPSLQRAGTRSGPDLHRLAVATATALAAVHEAGIVHRDFKPGNVLLGPDGPRVIDFGIARALEGAATLSSRIVGTPAYMAPEQLAGSGVGPASDVFAWGGVIVYAASGRPPFGDDALPAVMHRILTAPPDLGPLTEPLRSIVADALDKDPAARPTMIDIHLRLLGRALPAARPPSPGAVAALAAGPFPATGPAPATGLSPAAGPPAPTEPVGGRERPHRRRRGVILGAALSVLAVGVSAAVLVPSLGGGAHGTASTPGPAAPATPTRRPSTPPATTAAPAPVTTPIPEQSTPQPEETAIPAKPTEPAASPRPTSADPTPAASGFPADFAGVWRGRVKYDPGATDSLVLTIREGGATVTDEFQEYRCTGTSRLVRINGDTATLKRVGMRGDCVRDGMITLTRQADGRLEFAFSGYGENKVTRKVHFTIDGVLNRDS</sequence>
<dbReference type="EMBL" id="JBHSFN010000001">
    <property type="protein sequence ID" value="MFC4584973.1"/>
    <property type="molecule type" value="Genomic_DNA"/>
</dbReference>
<dbReference type="PROSITE" id="PS50011">
    <property type="entry name" value="PROTEIN_KINASE_DOM"/>
    <property type="match status" value="1"/>
</dbReference>
<keyword evidence="2" id="KW-0547">Nucleotide-binding</keyword>
<dbReference type="SUPFAM" id="SSF56112">
    <property type="entry name" value="Protein kinase-like (PK-like)"/>
    <property type="match status" value="1"/>
</dbReference>
<dbReference type="InterPro" id="IPR008271">
    <property type="entry name" value="Ser/Thr_kinase_AS"/>
</dbReference>
<dbReference type="Pfam" id="PF00069">
    <property type="entry name" value="Pkinase"/>
    <property type="match status" value="1"/>
</dbReference>
<name>A0ABV9E6T3_9ACTN</name>
<evidence type="ECO:0000256" key="2">
    <source>
        <dbReference type="ARBA" id="ARBA00022741"/>
    </source>
</evidence>
<proteinExistence type="predicted"/>
<feature type="compositionally biased region" description="Low complexity" evidence="5">
    <location>
        <begin position="350"/>
        <end position="383"/>
    </location>
</feature>
<dbReference type="RefSeq" id="WP_262841009.1">
    <property type="nucleotide sequence ID" value="NZ_JANZYP010000003.1"/>
</dbReference>
<feature type="compositionally biased region" description="Low complexity" evidence="5">
    <location>
        <begin position="289"/>
        <end position="299"/>
    </location>
</feature>